<keyword evidence="7" id="KW-0687">Ribonucleoprotein</keyword>
<keyword evidence="4 6" id="KW-0808">Transferase</keyword>
<organism evidence="7 8">
    <name type="scientific">Fusobacterium ulcerans</name>
    <dbReference type="NCBI Taxonomy" id="861"/>
    <lineage>
        <taxon>Bacteria</taxon>
        <taxon>Fusobacteriati</taxon>
        <taxon>Fusobacteriota</taxon>
        <taxon>Fusobacteriia</taxon>
        <taxon>Fusobacteriales</taxon>
        <taxon>Fusobacteriaceae</taxon>
        <taxon>Fusobacterium</taxon>
    </lineage>
</organism>
<feature type="binding site" evidence="6">
    <location>
        <position position="179"/>
    </location>
    <ligand>
        <name>S-adenosyl-L-methionine</name>
        <dbReference type="ChEBI" id="CHEBI:59789"/>
    </ligand>
</feature>
<keyword evidence="7" id="KW-0689">Ribosomal protein</keyword>
<keyword evidence="2 6" id="KW-0963">Cytoplasm</keyword>
<dbReference type="RefSeq" id="WP_005979395.1">
    <property type="nucleotide sequence ID" value="NZ_CABKNW010000004.1"/>
</dbReference>
<dbReference type="AlphaFoldDB" id="A0AAX2JAG3"/>
<dbReference type="PANTHER" id="PTHR43648">
    <property type="entry name" value="ELECTRON TRANSFER FLAVOPROTEIN BETA SUBUNIT LYSINE METHYLTRANSFERASE"/>
    <property type="match status" value="1"/>
</dbReference>
<keyword evidence="5 6" id="KW-0949">S-adenosyl-L-methionine</keyword>
<comment type="subcellular location">
    <subcellularLocation>
        <location evidence="6">Cytoplasm</location>
    </subcellularLocation>
</comment>
<evidence type="ECO:0000256" key="3">
    <source>
        <dbReference type="ARBA" id="ARBA00022603"/>
    </source>
</evidence>
<dbReference type="KEGG" id="ful:C4N20_09425"/>
<comment type="catalytic activity">
    <reaction evidence="6">
        <text>L-lysyl-[protein] + 3 S-adenosyl-L-methionine = N(6),N(6),N(6)-trimethyl-L-lysyl-[protein] + 3 S-adenosyl-L-homocysteine + 3 H(+)</text>
        <dbReference type="Rhea" id="RHEA:54192"/>
        <dbReference type="Rhea" id="RHEA-COMP:9752"/>
        <dbReference type="Rhea" id="RHEA-COMP:13826"/>
        <dbReference type="ChEBI" id="CHEBI:15378"/>
        <dbReference type="ChEBI" id="CHEBI:29969"/>
        <dbReference type="ChEBI" id="CHEBI:57856"/>
        <dbReference type="ChEBI" id="CHEBI:59789"/>
        <dbReference type="ChEBI" id="CHEBI:61961"/>
    </reaction>
</comment>
<evidence type="ECO:0000256" key="5">
    <source>
        <dbReference type="ARBA" id="ARBA00022691"/>
    </source>
</evidence>
<feature type="binding site" evidence="6">
    <location>
        <position position="201"/>
    </location>
    <ligand>
        <name>S-adenosyl-L-methionine</name>
        <dbReference type="ChEBI" id="CHEBI:59789"/>
    </ligand>
</feature>
<comment type="function">
    <text evidence="6">Methylates ribosomal protein L11.</text>
</comment>
<keyword evidence="3 6" id="KW-0489">Methyltransferase</keyword>
<dbReference type="EC" id="2.1.1.-" evidence="6"/>
<dbReference type="Pfam" id="PF06325">
    <property type="entry name" value="PrmA"/>
    <property type="match status" value="1"/>
</dbReference>
<evidence type="ECO:0000256" key="2">
    <source>
        <dbReference type="ARBA" id="ARBA00022490"/>
    </source>
</evidence>
<proteinExistence type="inferred from homology"/>
<evidence type="ECO:0000313" key="7">
    <source>
        <dbReference type="EMBL" id="SQJ00084.1"/>
    </source>
</evidence>
<dbReference type="InterPro" id="IPR004498">
    <property type="entry name" value="Ribosomal_PrmA_MeTrfase"/>
</dbReference>
<dbReference type="Proteomes" id="UP000249008">
    <property type="component" value="Chromosome 1"/>
</dbReference>
<dbReference type="GeneID" id="78455031"/>
<dbReference type="InterPro" id="IPR029063">
    <property type="entry name" value="SAM-dependent_MTases_sf"/>
</dbReference>
<feature type="binding site" evidence="6">
    <location>
        <position position="158"/>
    </location>
    <ligand>
        <name>S-adenosyl-L-methionine</name>
        <dbReference type="ChEBI" id="CHEBI:59789"/>
    </ligand>
</feature>
<gene>
    <name evidence="6 7" type="primary">prmA</name>
    <name evidence="7" type="ORF">NCTC12112_00439</name>
</gene>
<feature type="binding site" evidence="6">
    <location>
        <position position="246"/>
    </location>
    <ligand>
        <name>S-adenosyl-L-methionine</name>
        <dbReference type="ChEBI" id="CHEBI:59789"/>
    </ligand>
</feature>
<dbReference type="PIRSF" id="PIRSF000401">
    <property type="entry name" value="RPL11_MTase"/>
    <property type="match status" value="1"/>
</dbReference>
<dbReference type="InterPro" id="IPR050078">
    <property type="entry name" value="Ribosomal_L11_MeTrfase_PrmA"/>
</dbReference>
<sequence length="310" mass="35390">MKVVEIKVIYESDDIEKATKEISDIFYDFGVTGLKIEEPLAHKNPLDFYKNEKDFLMVDHAISAYFPLNPYSEKRKTAILERFQEQFSERDDIIYTVDFYEYDEEDYQNSWKKYLFPEKVSEKFVVKPTWREYEPEEDELIIELDPGRAFGTGSHPTTSLCLKLMEENIKAGDSVIDVGTGSGILMIAADRLGASEIYGTDIDELAVESAKENLELNKIDGNKAKVFKGDLISVVENKKFDVVVANILADVLLILLNDISKVVKKDGLIIFSGIIEDKCEILKKEIEALGFEILEIKADKEWRAMLIKAN</sequence>
<dbReference type="GO" id="GO:0005840">
    <property type="term" value="C:ribosome"/>
    <property type="evidence" value="ECO:0007669"/>
    <property type="project" value="UniProtKB-KW"/>
</dbReference>
<evidence type="ECO:0000256" key="4">
    <source>
        <dbReference type="ARBA" id="ARBA00022679"/>
    </source>
</evidence>
<dbReference type="PANTHER" id="PTHR43648:SF1">
    <property type="entry name" value="ELECTRON TRANSFER FLAVOPROTEIN BETA SUBUNIT LYSINE METHYLTRANSFERASE"/>
    <property type="match status" value="1"/>
</dbReference>
<reference evidence="7 8" key="1">
    <citation type="submission" date="2018-06" db="EMBL/GenBank/DDBJ databases">
        <authorList>
            <consortium name="Pathogen Informatics"/>
            <person name="Doyle S."/>
        </authorList>
    </citation>
    <scope>NUCLEOTIDE SEQUENCE [LARGE SCALE GENOMIC DNA]</scope>
    <source>
        <strain evidence="7 8">NCTC12112</strain>
    </source>
</reference>
<dbReference type="SUPFAM" id="SSF53335">
    <property type="entry name" value="S-adenosyl-L-methionine-dependent methyltransferases"/>
    <property type="match status" value="1"/>
</dbReference>
<evidence type="ECO:0000256" key="1">
    <source>
        <dbReference type="ARBA" id="ARBA00009741"/>
    </source>
</evidence>
<evidence type="ECO:0000256" key="6">
    <source>
        <dbReference type="HAMAP-Rule" id="MF_00735"/>
    </source>
</evidence>
<name>A0AAX2JAG3_9FUSO</name>
<dbReference type="CDD" id="cd02440">
    <property type="entry name" value="AdoMet_MTases"/>
    <property type="match status" value="1"/>
</dbReference>
<dbReference type="NCBIfam" id="TIGR00406">
    <property type="entry name" value="prmA"/>
    <property type="match status" value="1"/>
</dbReference>
<dbReference type="HAMAP" id="MF_00735">
    <property type="entry name" value="Methyltr_PrmA"/>
    <property type="match status" value="1"/>
</dbReference>
<dbReference type="Gene3D" id="3.40.50.150">
    <property type="entry name" value="Vaccinia Virus protein VP39"/>
    <property type="match status" value="1"/>
</dbReference>
<dbReference type="GO" id="GO:0005737">
    <property type="term" value="C:cytoplasm"/>
    <property type="evidence" value="ECO:0007669"/>
    <property type="project" value="UniProtKB-SubCell"/>
</dbReference>
<dbReference type="GO" id="GO:0008276">
    <property type="term" value="F:protein methyltransferase activity"/>
    <property type="evidence" value="ECO:0007669"/>
    <property type="project" value="UniProtKB-UniRule"/>
</dbReference>
<protein>
    <recommendedName>
        <fullName evidence="6">Ribosomal protein L11 methyltransferase</fullName>
        <shortName evidence="6">L11 Mtase</shortName>
        <ecNumber evidence="6">2.1.1.-</ecNumber>
    </recommendedName>
</protein>
<accession>A0AAX2JAG3</accession>
<evidence type="ECO:0000313" key="8">
    <source>
        <dbReference type="Proteomes" id="UP000249008"/>
    </source>
</evidence>
<comment type="similarity">
    <text evidence="1 6">Belongs to the methyltransferase superfamily. PrmA family.</text>
</comment>
<dbReference type="GO" id="GO:0032259">
    <property type="term" value="P:methylation"/>
    <property type="evidence" value="ECO:0007669"/>
    <property type="project" value="UniProtKB-KW"/>
</dbReference>
<dbReference type="EMBL" id="LS483487">
    <property type="protein sequence ID" value="SQJ00084.1"/>
    <property type="molecule type" value="Genomic_DNA"/>
</dbReference>